<sequence>MKFNFILLFLFMNFACFSQSAKEQRDPLYQNDYEAELMHENSSIVISKYKSSTVNEISLILKTEAKKCPDTKGIYLTLSDGEVLRFDNLEVNCSTSNMKNFFLNGNVILSEELYLRLSQTEIKEFSLGNHSVPVVYKEKEENLKGLFKISESF</sequence>
<comment type="caution">
    <text evidence="2">The sequence shown here is derived from an EMBL/GenBank/DDBJ whole genome shotgun (WGS) entry which is preliminary data.</text>
</comment>
<gene>
    <name evidence="2" type="ORF">B0I10_103271</name>
</gene>
<evidence type="ECO:0000313" key="3">
    <source>
        <dbReference type="Proteomes" id="UP000249518"/>
    </source>
</evidence>
<feature type="chain" id="PRO_5016272887" description="META domain-containing protein" evidence="1">
    <location>
        <begin position="22"/>
        <end position="153"/>
    </location>
</feature>
<proteinExistence type="predicted"/>
<dbReference type="AlphaFoldDB" id="A0A328X3J8"/>
<dbReference type="RefSeq" id="WP_112085282.1">
    <property type="nucleotide sequence ID" value="NZ_QLSV01000003.1"/>
</dbReference>
<evidence type="ECO:0000313" key="2">
    <source>
        <dbReference type="EMBL" id="RAR49849.1"/>
    </source>
</evidence>
<name>A0A328X3J8_9FLAO</name>
<keyword evidence="1" id="KW-0732">Signal</keyword>
<dbReference type="Proteomes" id="UP000249518">
    <property type="component" value="Unassembled WGS sequence"/>
</dbReference>
<dbReference type="EMBL" id="QLSV01000003">
    <property type="protein sequence ID" value="RAR49849.1"/>
    <property type="molecule type" value="Genomic_DNA"/>
</dbReference>
<reference evidence="2 3" key="1">
    <citation type="submission" date="2018-06" db="EMBL/GenBank/DDBJ databases">
        <title>Genomic Encyclopedia of Type Strains, Phase III (KMG-III): the genomes of soil and plant-associated and newly described type strains.</title>
        <authorList>
            <person name="Whitman W."/>
        </authorList>
    </citation>
    <scope>NUCLEOTIDE SEQUENCE [LARGE SCALE GENOMIC DNA]</scope>
    <source>
        <strain evidence="2 3">CGMCC 1.12504</strain>
    </source>
</reference>
<organism evidence="2 3">
    <name type="scientific">Flavobacterium lacus</name>
    <dbReference type="NCBI Taxonomy" id="1353778"/>
    <lineage>
        <taxon>Bacteria</taxon>
        <taxon>Pseudomonadati</taxon>
        <taxon>Bacteroidota</taxon>
        <taxon>Flavobacteriia</taxon>
        <taxon>Flavobacteriales</taxon>
        <taxon>Flavobacteriaceae</taxon>
        <taxon>Flavobacterium</taxon>
    </lineage>
</organism>
<accession>A0A328X3J8</accession>
<dbReference type="OrthoDB" id="9849979at2"/>
<evidence type="ECO:0000256" key="1">
    <source>
        <dbReference type="SAM" id="SignalP"/>
    </source>
</evidence>
<feature type="signal peptide" evidence="1">
    <location>
        <begin position="1"/>
        <end position="21"/>
    </location>
</feature>
<evidence type="ECO:0008006" key="4">
    <source>
        <dbReference type="Google" id="ProtNLM"/>
    </source>
</evidence>
<protein>
    <recommendedName>
        <fullName evidence="4">META domain-containing protein</fullName>
    </recommendedName>
</protein>
<keyword evidence="3" id="KW-1185">Reference proteome</keyword>